<dbReference type="Proteomes" id="UP000436088">
    <property type="component" value="Unassembled WGS sequence"/>
</dbReference>
<accession>A0A6A2ZKR7</accession>
<feature type="compositionally biased region" description="Basic and acidic residues" evidence="1">
    <location>
        <begin position="128"/>
        <end position="140"/>
    </location>
</feature>
<dbReference type="AlphaFoldDB" id="A0A6A2ZKR7"/>
<protein>
    <submittedName>
        <fullName evidence="2">Uncharacterized protein</fullName>
    </submittedName>
</protein>
<comment type="caution">
    <text evidence="2">The sequence shown here is derived from an EMBL/GenBank/DDBJ whole genome shotgun (WGS) entry which is preliminary data.</text>
</comment>
<reference evidence="2" key="1">
    <citation type="submission" date="2019-09" db="EMBL/GenBank/DDBJ databases">
        <title>Draft genome information of white flower Hibiscus syriacus.</title>
        <authorList>
            <person name="Kim Y.-M."/>
        </authorList>
    </citation>
    <scope>NUCLEOTIDE SEQUENCE [LARGE SCALE GENOMIC DNA]</scope>
    <source>
        <strain evidence="2">YM2019G1</strain>
    </source>
</reference>
<keyword evidence="3" id="KW-1185">Reference proteome</keyword>
<gene>
    <name evidence="2" type="ORF">F3Y22_tig00110840pilonHSYRG00047</name>
</gene>
<proteinExistence type="predicted"/>
<feature type="region of interest" description="Disordered" evidence="1">
    <location>
        <begin position="108"/>
        <end position="140"/>
    </location>
</feature>
<evidence type="ECO:0000256" key="1">
    <source>
        <dbReference type="SAM" id="MobiDB-lite"/>
    </source>
</evidence>
<name>A0A6A2ZKR7_HIBSY</name>
<sequence>MLSNPVIFSALGPLTFTVEWSRLLDPFGKSAFQQKSDLGTDFSGAPTSSTSAYLLFFQSKNAMFPPVLSLAKKHREKSTFSGMFRSETVVDGDDESWELTAKSTTNGVVTRGSRAEEGEPTVVEEKDDEKRISEGRKGEKSLNQRLRKASTVVSEVEMELEGLGLRLRVTWKLNKQRRRRLMEPSEQQAASVRLERKEMKILVLIGRKGFER</sequence>
<organism evidence="2 3">
    <name type="scientific">Hibiscus syriacus</name>
    <name type="common">Rose of Sharon</name>
    <dbReference type="NCBI Taxonomy" id="106335"/>
    <lineage>
        <taxon>Eukaryota</taxon>
        <taxon>Viridiplantae</taxon>
        <taxon>Streptophyta</taxon>
        <taxon>Embryophyta</taxon>
        <taxon>Tracheophyta</taxon>
        <taxon>Spermatophyta</taxon>
        <taxon>Magnoliopsida</taxon>
        <taxon>eudicotyledons</taxon>
        <taxon>Gunneridae</taxon>
        <taxon>Pentapetalae</taxon>
        <taxon>rosids</taxon>
        <taxon>malvids</taxon>
        <taxon>Malvales</taxon>
        <taxon>Malvaceae</taxon>
        <taxon>Malvoideae</taxon>
        <taxon>Hibiscus</taxon>
    </lineage>
</organism>
<evidence type="ECO:0000313" key="2">
    <source>
        <dbReference type="EMBL" id="KAE8692323.1"/>
    </source>
</evidence>
<evidence type="ECO:0000313" key="3">
    <source>
        <dbReference type="Proteomes" id="UP000436088"/>
    </source>
</evidence>
<dbReference type="EMBL" id="VEPZ02001136">
    <property type="protein sequence ID" value="KAE8692323.1"/>
    <property type="molecule type" value="Genomic_DNA"/>
</dbReference>